<evidence type="ECO:0008006" key="4">
    <source>
        <dbReference type="Google" id="ProtNLM"/>
    </source>
</evidence>
<comment type="caution">
    <text evidence="2">The sequence shown here is derived from an EMBL/GenBank/DDBJ whole genome shotgun (WGS) entry which is preliminary data.</text>
</comment>
<dbReference type="AlphaFoldDB" id="A0AAD6GK63"/>
<name>A0AAD6GK63_9EURO</name>
<dbReference type="EMBL" id="JAQIZZ010000002">
    <property type="protein sequence ID" value="KAJ5552730.1"/>
    <property type="molecule type" value="Genomic_DNA"/>
</dbReference>
<evidence type="ECO:0000313" key="2">
    <source>
        <dbReference type="EMBL" id="KAJ5552730.1"/>
    </source>
</evidence>
<organism evidence="2 3">
    <name type="scientific">Penicillium frequentans</name>
    <dbReference type="NCBI Taxonomy" id="3151616"/>
    <lineage>
        <taxon>Eukaryota</taxon>
        <taxon>Fungi</taxon>
        <taxon>Dikarya</taxon>
        <taxon>Ascomycota</taxon>
        <taxon>Pezizomycotina</taxon>
        <taxon>Eurotiomycetes</taxon>
        <taxon>Eurotiomycetidae</taxon>
        <taxon>Eurotiales</taxon>
        <taxon>Aspergillaceae</taxon>
        <taxon>Penicillium</taxon>
    </lineage>
</organism>
<accession>A0AAD6GK63</accession>
<proteinExistence type="predicted"/>
<feature type="region of interest" description="Disordered" evidence="1">
    <location>
        <begin position="48"/>
        <end position="74"/>
    </location>
</feature>
<gene>
    <name evidence="2" type="ORF">N7494_002108</name>
</gene>
<keyword evidence="3" id="KW-1185">Reference proteome</keyword>
<evidence type="ECO:0000256" key="1">
    <source>
        <dbReference type="SAM" id="MobiDB-lite"/>
    </source>
</evidence>
<reference evidence="2 3" key="1">
    <citation type="journal article" date="2023" name="IMA Fungus">
        <title>Comparative genomic study of the Penicillium genus elucidates a diverse pangenome and 15 lateral gene transfer events.</title>
        <authorList>
            <person name="Petersen C."/>
            <person name="Sorensen T."/>
            <person name="Nielsen M.R."/>
            <person name="Sondergaard T.E."/>
            <person name="Sorensen J.L."/>
            <person name="Fitzpatrick D.A."/>
            <person name="Frisvad J.C."/>
            <person name="Nielsen K.L."/>
        </authorList>
    </citation>
    <scope>NUCLEOTIDE SEQUENCE [LARGE SCALE GENOMIC DNA]</scope>
    <source>
        <strain evidence="2 3">IBT 35679</strain>
    </source>
</reference>
<sequence length="551" mass="61977">MGGKPWQSTGCENCKKRKVKVGVFPLITEAFNALDMINIAFFLHNTSTTQSEEKKKKKPAGSKQSFALQTQTQPQYLSRARPVTIQQPTTVHNGPSKREQLFSVYVNTYFPENVLGSTELDPWYSLLSGVSAIPNKPIMLEKAIAAKACIFLGRTNNDNSMFHHGLQLYNSAIHHMSLHLNRKRNIYSDELVYTVAVFQQLVVGYLPCCLSSNLPELIFTQSCHCPHGLEVWIDQVKVTNGILKYCHNRASQNPIIKQLYVAFHRMRLLQSLSPLQEKEAIDLAADQFPYSLKSSEDQSVDDLLQLLSEISPFITAINAIVGSDQDACRIVLYDCITHRQKLFEWYESSVDLIGGRPSTCETIITKLPPSTHLFGTPYTFSSLDNARLHGIFWSALSILQTLIGQAEAYLHCLSPSEAATNEEILLAEFYTDEISRSLPYWMADDKKSWGGHAAIFPLGQSCKFYLEFRRRDKFFYSQQGLQLIGDLGSDFAKRVSEMLWYGWSLIEGADQSSIASLSPAEEISPVAEHVTITKVPGPSESEFEYITPESI</sequence>
<dbReference type="PANTHER" id="PTHR38111">
    <property type="entry name" value="ZN(2)-C6 FUNGAL-TYPE DOMAIN-CONTAINING PROTEIN-RELATED"/>
    <property type="match status" value="1"/>
</dbReference>
<feature type="compositionally biased region" description="Polar residues" evidence="1">
    <location>
        <begin position="62"/>
        <end position="74"/>
    </location>
</feature>
<evidence type="ECO:0000313" key="3">
    <source>
        <dbReference type="Proteomes" id="UP001220324"/>
    </source>
</evidence>
<protein>
    <recommendedName>
        <fullName evidence="4">Transcription factor domain-containing protein</fullName>
    </recommendedName>
</protein>
<dbReference type="InterPro" id="IPR053178">
    <property type="entry name" value="Osmoadaptation_assoc"/>
</dbReference>
<dbReference type="Proteomes" id="UP001220324">
    <property type="component" value="Unassembled WGS sequence"/>
</dbReference>